<sequence>MLNITNTTDLSGNYSVGDLLSFNYTVYLNGSSDSSGSDLLPSMNGVYWNGTFFKEFGLNNSGVIEVPIQSLAGPNIVFKNSNGTIIGSFTLIGVISKGNITNITVDQLTIVNNSVADITLHINPNIGGLSPITFNVTIGGQSRNVTFVNGTGIFNGFNYGQLGNQNLSISFASTDDYNATSTNLNTNFKDNVNLDVTANDVTYGDNLTIVINATTPNGTAILDGVYEVIINNITYNVTFTNGIGRVNITGLDANEYTYTIVFKESSNYTESDDNVNFIVSKSGTIINIDLPSDAVYGENSTIAGNITDANGNLINGTYNITVTINGIEYNVTVIDGSWNLTIPNTIVGLNTITVTYSGDSNYENSDLNIDFNVTKANATININLPNNATYGGNSTINGTVTDANGNLVNGNYTITIIVNGTSYEVNVVNGLWTLTLPNNNAGNISIEAIFENNNYNKTTTTGTYLIKPANKNTVITITSSRNGNKITYKITLKDNQGNILANQNLSLTIAGKTVSLRTNGQGIAQYTYTATKAGKYYANAAYNGLNTENIIYGHSSAKSNTISITKTNIKVYHVAKSAKTVKYHGKRYRVYYKTYYIKNYGILTGSKLFKKSLKGFTLSKISKTSNIKTNYNKTKKILKISVKNLAYAKIAKIKIKFYKRIA</sequence>
<organism evidence="1 2">
    <name type="scientific">Methanobrevibacter cuticularis</name>
    <dbReference type="NCBI Taxonomy" id="47311"/>
    <lineage>
        <taxon>Archaea</taxon>
        <taxon>Methanobacteriati</taxon>
        <taxon>Methanobacteriota</taxon>
        <taxon>Methanomada group</taxon>
        <taxon>Methanobacteria</taxon>
        <taxon>Methanobacteriales</taxon>
        <taxon>Methanobacteriaceae</taxon>
        <taxon>Methanobrevibacter</taxon>
    </lineage>
</organism>
<proteinExistence type="predicted"/>
<dbReference type="AlphaFoldDB" id="A0A166DQ25"/>
<accession>A0A166DQ25</accession>
<evidence type="ECO:0000313" key="2">
    <source>
        <dbReference type="Proteomes" id="UP000077275"/>
    </source>
</evidence>
<protein>
    <submittedName>
        <fullName evidence="1">Bacterial Ig-like domain protein</fullName>
    </submittedName>
</protein>
<keyword evidence="2" id="KW-1185">Reference proteome</keyword>
<dbReference type="SUPFAM" id="SSF49373">
    <property type="entry name" value="Invasin/intimin cell-adhesion fragments"/>
    <property type="match status" value="1"/>
</dbReference>
<name>A0A166DQ25_9EURY</name>
<dbReference type="EMBL" id="LWMW01000107">
    <property type="protein sequence ID" value="KZX15838.1"/>
    <property type="molecule type" value="Genomic_DNA"/>
</dbReference>
<dbReference type="Proteomes" id="UP000077275">
    <property type="component" value="Unassembled WGS sequence"/>
</dbReference>
<dbReference type="InterPro" id="IPR013783">
    <property type="entry name" value="Ig-like_fold"/>
</dbReference>
<reference evidence="1 2" key="1">
    <citation type="submission" date="2016-04" db="EMBL/GenBank/DDBJ databases">
        <title>Genome sequence of Methanobrevibacter cuticularis DSM 11139.</title>
        <authorList>
            <person name="Poehlein A."/>
            <person name="Seedorf H."/>
            <person name="Daniel R."/>
        </authorList>
    </citation>
    <scope>NUCLEOTIDE SEQUENCE [LARGE SCALE GENOMIC DNA]</scope>
    <source>
        <strain evidence="1 2">DSM 11139</strain>
    </source>
</reference>
<comment type="caution">
    <text evidence="1">The sequence shown here is derived from an EMBL/GenBank/DDBJ whole genome shotgun (WGS) entry which is preliminary data.</text>
</comment>
<dbReference type="Gene3D" id="2.60.40.10">
    <property type="entry name" value="Immunoglobulins"/>
    <property type="match status" value="3"/>
</dbReference>
<gene>
    <name evidence="1" type="ORF">MBCUT_12580</name>
</gene>
<dbReference type="InterPro" id="IPR008964">
    <property type="entry name" value="Invasin/intimin_cell_adhesion"/>
</dbReference>
<evidence type="ECO:0000313" key="1">
    <source>
        <dbReference type="EMBL" id="KZX15838.1"/>
    </source>
</evidence>
<dbReference type="PATRIC" id="fig|47311.3.peg.1379"/>